<dbReference type="PRINTS" id="PR01703">
    <property type="entry name" value="MNSODISMTASE"/>
</dbReference>
<dbReference type="OrthoDB" id="9803125at2"/>
<evidence type="ECO:0000256" key="1">
    <source>
        <dbReference type="ARBA" id="ARBA00008714"/>
    </source>
</evidence>
<dbReference type="PIRSF" id="PIRSF000349">
    <property type="entry name" value="SODismutase"/>
    <property type="match status" value="1"/>
</dbReference>
<dbReference type="Gene3D" id="3.55.40.20">
    <property type="entry name" value="Iron/manganese superoxide dismutase, C-terminal domain"/>
    <property type="match status" value="1"/>
</dbReference>
<evidence type="ECO:0000256" key="6">
    <source>
        <dbReference type="RuleBase" id="RU000414"/>
    </source>
</evidence>
<dbReference type="InterPro" id="IPR036314">
    <property type="entry name" value="SOD_C_sf"/>
</dbReference>
<dbReference type="InterPro" id="IPR019833">
    <property type="entry name" value="Mn/Fe_SOD_BS"/>
</dbReference>
<evidence type="ECO:0000256" key="5">
    <source>
        <dbReference type="PIRSR" id="PIRSR000349-1"/>
    </source>
</evidence>
<evidence type="ECO:0000313" key="10">
    <source>
        <dbReference type="Proteomes" id="UP000078503"/>
    </source>
</evidence>
<comment type="similarity">
    <text evidence="1 6">Belongs to the iron/manganese superoxide dismutase family.</text>
</comment>
<dbReference type="RefSeq" id="WP_068332025.1">
    <property type="nucleotide sequence ID" value="NZ_LVHF01000028.1"/>
</dbReference>
<dbReference type="GO" id="GO:0004784">
    <property type="term" value="F:superoxide dismutase activity"/>
    <property type="evidence" value="ECO:0007669"/>
    <property type="project" value="UniProtKB-EC"/>
</dbReference>
<name>A0A178K8I7_9GAMM</name>
<evidence type="ECO:0000256" key="2">
    <source>
        <dbReference type="ARBA" id="ARBA00012682"/>
    </source>
</evidence>
<dbReference type="Gene3D" id="1.10.287.990">
    <property type="entry name" value="Fe,Mn superoxide dismutase (SOD) domain"/>
    <property type="match status" value="1"/>
</dbReference>
<dbReference type="SUPFAM" id="SSF46609">
    <property type="entry name" value="Fe,Mn superoxide dismutase (SOD), N-terminal domain"/>
    <property type="match status" value="1"/>
</dbReference>
<feature type="binding site" evidence="5">
    <location>
        <position position="27"/>
    </location>
    <ligand>
        <name>Mn(2+)</name>
        <dbReference type="ChEBI" id="CHEBI:29035"/>
    </ligand>
</feature>
<dbReference type="Pfam" id="PF02777">
    <property type="entry name" value="Sod_Fe_C"/>
    <property type="match status" value="1"/>
</dbReference>
<keyword evidence="10" id="KW-1185">Reference proteome</keyword>
<dbReference type="InterPro" id="IPR019832">
    <property type="entry name" value="Mn/Fe_SOD_C"/>
</dbReference>
<organism evidence="9 10">
    <name type="scientific">Photobacterium jeanii</name>
    <dbReference type="NCBI Taxonomy" id="858640"/>
    <lineage>
        <taxon>Bacteria</taxon>
        <taxon>Pseudomonadati</taxon>
        <taxon>Pseudomonadota</taxon>
        <taxon>Gammaproteobacteria</taxon>
        <taxon>Vibrionales</taxon>
        <taxon>Vibrionaceae</taxon>
        <taxon>Photobacterium</taxon>
    </lineage>
</organism>
<comment type="caution">
    <text evidence="9">The sequence shown here is derived from an EMBL/GenBank/DDBJ whole genome shotgun (WGS) entry which is preliminary data.</text>
</comment>
<feature type="domain" description="Manganese/iron superoxide dismutase C-terminal" evidence="8">
    <location>
        <begin position="92"/>
        <end position="195"/>
    </location>
</feature>
<keyword evidence="3 5" id="KW-0479">Metal-binding</keyword>
<dbReference type="Pfam" id="PF00081">
    <property type="entry name" value="Sod_Fe_N"/>
    <property type="match status" value="1"/>
</dbReference>
<feature type="binding site" evidence="5">
    <location>
        <position position="77"/>
    </location>
    <ligand>
        <name>Mn(2+)</name>
        <dbReference type="ChEBI" id="CHEBI:29035"/>
    </ligand>
</feature>
<sequence length="206" mass="23437">MSFTFSELPYPYDALEPYIDARTMEIHHSRHHKTYFDKFMTAIAGKALEDQPLEQTFAKVSQHSAAVRNHGGGFYNHNLYWACMSPNGGGMPSGLLAEAINCHFGNFNDFKAEFSQAAANHFGSGFIWLSVVEGRLEISSTNNQDNPLMDVVEKQGVPILALDVWEHAYYISYQNKRPDYIDAWWHVVDWEQVQQHYLDALQGTAS</sequence>
<dbReference type="AlphaFoldDB" id="A0A178K8I7"/>
<reference evidence="9 10" key="1">
    <citation type="submission" date="2016-03" db="EMBL/GenBank/DDBJ databases">
        <title>Photobacterium proteolyticum sp. nov. a protease producing bacterium isolated from ocean sediments of Laizhou Bay.</title>
        <authorList>
            <person name="Li Y."/>
        </authorList>
    </citation>
    <scope>NUCLEOTIDE SEQUENCE [LARGE SCALE GENOMIC DNA]</scope>
    <source>
        <strain evidence="9 10">R-40508</strain>
    </source>
</reference>
<feature type="binding site" evidence="5">
    <location>
        <position position="163"/>
    </location>
    <ligand>
        <name>Mn(2+)</name>
        <dbReference type="ChEBI" id="CHEBI:29035"/>
    </ligand>
</feature>
<dbReference type="PANTHER" id="PTHR43595">
    <property type="entry name" value="37S RIBOSOMAL PROTEIN S26, MITOCHONDRIAL"/>
    <property type="match status" value="1"/>
</dbReference>
<evidence type="ECO:0000313" key="9">
    <source>
        <dbReference type="EMBL" id="OAN13638.1"/>
    </source>
</evidence>
<gene>
    <name evidence="9" type="ORF">A3K86_13745</name>
</gene>
<dbReference type="FunFam" id="3.55.40.20:FF:000001">
    <property type="entry name" value="Superoxide dismutase"/>
    <property type="match status" value="1"/>
</dbReference>
<dbReference type="PROSITE" id="PS00088">
    <property type="entry name" value="SOD_MN"/>
    <property type="match status" value="1"/>
</dbReference>
<dbReference type="EC" id="1.15.1.1" evidence="2 6"/>
<proteinExistence type="inferred from homology"/>
<evidence type="ECO:0000259" key="7">
    <source>
        <dbReference type="Pfam" id="PF00081"/>
    </source>
</evidence>
<dbReference type="GO" id="GO:0046914">
    <property type="term" value="F:transition metal ion binding"/>
    <property type="evidence" value="ECO:0007669"/>
    <property type="project" value="UniProtKB-ARBA"/>
</dbReference>
<dbReference type="SUPFAM" id="SSF54719">
    <property type="entry name" value="Fe,Mn superoxide dismutase (SOD), C-terminal domain"/>
    <property type="match status" value="1"/>
</dbReference>
<evidence type="ECO:0000259" key="8">
    <source>
        <dbReference type="Pfam" id="PF02777"/>
    </source>
</evidence>
<comment type="function">
    <text evidence="6">Destroys radicals which are normally produced within the cells and which are toxic to biological systems.</text>
</comment>
<dbReference type="InterPro" id="IPR036324">
    <property type="entry name" value="Mn/Fe_SOD_N_sf"/>
</dbReference>
<dbReference type="InterPro" id="IPR001189">
    <property type="entry name" value="Mn/Fe_SOD"/>
</dbReference>
<dbReference type="EMBL" id="LVHF01000028">
    <property type="protein sequence ID" value="OAN13638.1"/>
    <property type="molecule type" value="Genomic_DNA"/>
</dbReference>
<evidence type="ECO:0000256" key="3">
    <source>
        <dbReference type="ARBA" id="ARBA00022723"/>
    </source>
</evidence>
<feature type="binding site" evidence="5">
    <location>
        <position position="167"/>
    </location>
    <ligand>
        <name>Mn(2+)</name>
        <dbReference type="ChEBI" id="CHEBI:29035"/>
    </ligand>
</feature>
<feature type="domain" description="Manganese/iron superoxide dismutase N-terminal" evidence="7">
    <location>
        <begin position="3"/>
        <end position="85"/>
    </location>
</feature>
<evidence type="ECO:0000256" key="4">
    <source>
        <dbReference type="ARBA" id="ARBA00023002"/>
    </source>
</evidence>
<keyword evidence="4 6" id="KW-0560">Oxidoreductase</keyword>
<dbReference type="Proteomes" id="UP000078503">
    <property type="component" value="Unassembled WGS sequence"/>
</dbReference>
<dbReference type="STRING" id="858640.A3K86_13745"/>
<protein>
    <recommendedName>
        <fullName evidence="2 6">Superoxide dismutase</fullName>
        <ecNumber evidence="2 6">1.15.1.1</ecNumber>
    </recommendedName>
</protein>
<accession>A0A178K8I7</accession>
<dbReference type="InterPro" id="IPR019831">
    <property type="entry name" value="Mn/Fe_SOD_N"/>
</dbReference>
<dbReference type="PANTHER" id="PTHR43595:SF2">
    <property type="entry name" value="SMALL RIBOSOMAL SUBUNIT PROTEIN MS42"/>
    <property type="match status" value="1"/>
</dbReference>
<comment type="catalytic activity">
    <reaction evidence="6">
        <text>2 superoxide + 2 H(+) = H2O2 + O2</text>
        <dbReference type="Rhea" id="RHEA:20696"/>
        <dbReference type="ChEBI" id="CHEBI:15378"/>
        <dbReference type="ChEBI" id="CHEBI:15379"/>
        <dbReference type="ChEBI" id="CHEBI:16240"/>
        <dbReference type="ChEBI" id="CHEBI:18421"/>
        <dbReference type="EC" id="1.15.1.1"/>
    </reaction>
</comment>
<dbReference type="GO" id="GO:0005737">
    <property type="term" value="C:cytoplasm"/>
    <property type="evidence" value="ECO:0007669"/>
    <property type="project" value="TreeGrafter"/>
</dbReference>